<dbReference type="AlphaFoldDB" id="A0AAW0GWN9"/>
<dbReference type="Pfam" id="PF17104">
    <property type="entry name" value="YBL010C_LAA2"/>
    <property type="match status" value="1"/>
</dbReference>
<evidence type="ECO:0000256" key="1">
    <source>
        <dbReference type="SAM" id="MobiDB-lite"/>
    </source>
</evidence>
<dbReference type="InterPro" id="IPR031355">
    <property type="entry name" value="YBL010C/LAA2-like"/>
</dbReference>
<feature type="region of interest" description="Disordered" evidence="1">
    <location>
        <begin position="201"/>
        <end position="262"/>
    </location>
</feature>
<protein>
    <submittedName>
        <fullName evidence="2">Uncharacterized protein</fullName>
    </submittedName>
</protein>
<name>A0AAW0GWN9_9APHY</name>
<keyword evidence="3" id="KW-1185">Reference proteome</keyword>
<evidence type="ECO:0000313" key="3">
    <source>
        <dbReference type="Proteomes" id="UP001385951"/>
    </source>
</evidence>
<dbReference type="PANTHER" id="PTHR38698">
    <property type="entry name" value="EXPRESSED PROTEIN"/>
    <property type="match status" value="1"/>
</dbReference>
<dbReference type="EMBL" id="JASBNA010000001">
    <property type="protein sequence ID" value="KAK7695779.1"/>
    <property type="molecule type" value="Genomic_DNA"/>
</dbReference>
<feature type="compositionally biased region" description="Low complexity" evidence="1">
    <location>
        <begin position="14"/>
        <end position="25"/>
    </location>
</feature>
<proteinExistence type="predicted"/>
<gene>
    <name evidence="2" type="ORF">QCA50_000416</name>
</gene>
<organism evidence="2 3">
    <name type="scientific">Cerrena zonata</name>
    <dbReference type="NCBI Taxonomy" id="2478898"/>
    <lineage>
        <taxon>Eukaryota</taxon>
        <taxon>Fungi</taxon>
        <taxon>Dikarya</taxon>
        <taxon>Basidiomycota</taxon>
        <taxon>Agaricomycotina</taxon>
        <taxon>Agaricomycetes</taxon>
        <taxon>Polyporales</taxon>
        <taxon>Cerrenaceae</taxon>
        <taxon>Cerrena</taxon>
    </lineage>
</organism>
<dbReference type="PANTHER" id="PTHR38698:SF1">
    <property type="entry name" value="FUNGAL PROTEIN"/>
    <property type="match status" value="1"/>
</dbReference>
<feature type="compositionally biased region" description="Polar residues" evidence="1">
    <location>
        <begin position="236"/>
        <end position="262"/>
    </location>
</feature>
<sequence>MDDDISFGASVWGSTDTPTPTLPTVLKPPPLSPAPILSPQDSFDDFDEFGTPAETVAASEVGDDDDFGDFGEFGDTVEAGPSSAAPTFNDNTFYAEPEPLQSQDWHPLRVTSETTLEEIQQQTEELLGPLWPHVDPSLFHDRPLRQVGGLSQILINPESRRMYEYLCPSQPPEIPPVNWTRSRIRRQQLIALGVPVNLDEVLPPSGGKLPTLQITTRPTSAPPGPSPVSNTKHHVTSTANNSRAGTPRSGTPQPGNNNNNSLAAAQMRLGPRPELDMDKIERLLDLSTDDLSLLPLKTVENHLHALKEQTAQTSVLLTYLLQTRDALQQDSETYNKLIGEMVGEAQKMKSGKRLGASSRRGSAMS</sequence>
<reference evidence="2 3" key="1">
    <citation type="submission" date="2022-09" db="EMBL/GenBank/DDBJ databases">
        <authorList>
            <person name="Palmer J.M."/>
        </authorList>
    </citation>
    <scope>NUCLEOTIDE SEQUENCE [LARGE SCALE GENOMIC DNA]</scope>
    <source>
        <strain evidence="2 3">DSM 7382</strain>
    </source>
</reference>
<evidence type="ECO:0000313" key="2">
    <source>
        <dbReference type="EMBL" id="KAK7695779.1"/>
    </source>
</evidence>
<feature type="region of interest" description="Disordered" evidence="1">
    <location>
        <begin position="1"/>
        <end position="49"/>
    </location>
</feature>
<dbReference type="Proteomes" id="UP001385951">
    <property type="component" value="Unassembled WGS sequence"/>
</dbReference>
<comment type="caution">
    <text evidence="2">The sequence shown here is derived from an EMBL/GenBank/DDBJ whole genome shotgun (WGS) entry which is preliminary data.</text>
</comment>
<accession>A0AAW0GWN9</accession>